<dbReference type="GO" id="GO:0140359">
    <property type="term" value="F:ABC-type transporter activity"/>
    <property type="evidence" value="ECO:0007669"/>
    <property type="project" value="InterPro"/>
</dbReference>
<protein>
    <submittedName>
        <fullName evidence="12">ATP-binding Cassette (ABC) Superfamily</fullName>
    </submittedName>
</protein>
<dbReference type="Gene3D" id="3.40.50.300">
    <property type="entry name" value="P-loop containing nucleotide triphosphate hydrolases"/>
    <property type="match status" value="1"/>
</dbReference>
<dbReference type="PROSITE" id="PS50893">
    <property type="entry name" value="ABC_TRANSPORTER_2"/>
    <property type="match status" value="1"/>
</dbReference>
<keyword evidence="7 9" id="KW-0472">Membrane</keyword>
<dbReference type="Proteomes" id="UP000243579">
    <property type="component" value="Unassembled WGS sequence"/>
</dbReference>
<keyword evidence="6 9" id="KW-1133">Transmembrane helix</keyword>
<dbReference type="FunFam" id="3.40.50.300:FF:000604">
    <property type="entry name" value="ABC transporter B family member 28"/>
    <property type="match status" value="1"/>
</dbReference>
<dbReference type="GO" id="GO:0005524">
    <property type="term" value="F:ATP binding"/>
    <property type="evidence" value="ECO:0007669"/>
    <property type="project" value="UniProtKB-KW"/>
</dbReference>
<dbReference type="GO" id="GO:0016020">
    <property type="term" value="C:membrane"/>
    <property type="evidence" value="ECO:0007669"/>
    <property type="project" value="UniProtKB-SubCell"/>
</dbReference>
<evidence type="ECO:0000313" key="13">
    <source>
        <dbReference type="Proteomes" id="UP000243579"/>
    </source>
</evidence>
<dbReference type="InterPro" id="IPR036640">
    <property type="entry name" value="ABC1_TM_sf"/>
</dbReference>
<keyword evidence="4" id="KW-0547">Nucleotide-binding</keyword>
<dbReference type="EMBL" id="JNBR01000433">
    <property type="protein sequence ID" value="OQR93010.1"/>
    <property type="molecule type" value="Genomic_DNA"/>
</dbReference>
<evidence type="ECO:0000256" key="3">
    <source>
        <dbReference type="ARBA" id="ARBA00022692"/>
    </source>
</evidence>
<evidence type="ECO:0000256" key="1">
    <source>
        <dbReference type="ARBA" id="ARBA00004141"/>
    </source>
</evidence>
<feature type="domain" description="ABC transporter" evidence="10">
    <location>
        <begin position="670"/>
        <end position="909"/>
    </location>
</feature>
<comment type="caution">
    <text evidence="12">The sequence shown here is derived from an EMBL/GenBank/DDBJ whole genome shotgun (WGS) entry which is preliminary data.</text>
</comment>
<dbReference type="InterPro" id="IPR039421">
    <property type="entry name" value="Type_1_exporter"/>
</dbReference>
<dbReference type="InterPro" id="IPR011527">
    <property type="entry name" value="ABC1_TM_dom"/>
</dbReference>
<feature type="compositionally biased region" description="Polar residues" evidence="8">
    <location>
        <begin position="12"/>
        <end position="25"/>
    </location>
</feature>
<keyword evidence="5 12" id="KW-0067">ATP-binding</keyword>
<dbReference type="OrthoDB" id="6500128at2759"/>
<dbReference type="SMART" id="SM00382">
    <property type="entry name" value="AAA"/>
    <property type="match status" value="1"/>
</dbReference>
<feature type="compositionally biased region" description="Basic and acidic residues" evidence="8">
    <location>
        <begin position="1"/>
        <end position="11"/>
    </location>
</feature>
<gene>
    <name evidence="12" type="ORF">ACHHYP_03001</name>
</gene>
<dbReference type="Pfam" id="PF00005">
    <property type="entry name" value="ABC_tran"/>
    <property type="match status" value="1"/>
</dbReference>
<sequence>MRQKEAGESTRKPSNVAQPPMNNKAMQGPRPTGAAMPAAGQGGRVGCLRMIDNRQFHYLYMLLLFCDFFGNCIAVAFTSQRTYYKWGQKMRLYSCGFMALYVLEMLCRVVSLRGALFRSMSSMADLLALLLLAGALACRFVFFDALSKVVITQDGYYDEPESQLHPRYKTNQYEQYWAALYCLLASARIIFKPRARIFSKKLHRYADSDHLLISMASLRSSLRRIPNITEAAIEMMETDLTIICGRTDGDMSRGELMQFLERALYYRPREISANTFLSYLRDIDAQSSQLVYGAMDVIKSTLRHWSNQKGALFCTILVVLVYSSIVPALSYLMQILGDYAFPQTVSTVAIYNEQTNYRIQTDIIYQNVTEDNMGNQIILAYIDPEKTLKIGVIGILLICIPFAVVDYSMGYFQARMISRATEQLQDKLLRTILSQPTLFFAKRSEGDLNNLFQSDIARVNALWQAIFWNLMQPIVSVVVGFAFLCYYEVTAGILSFAFSAIIVTSGPQGRASKRSKDFGSKNAYAAAEFQNAIACQKVVRAYRIQVPLAAKFATSTLALRTAQFLKDFWAGVVQIYVESAMFIFVSIMTSCLALKVYNGTITPGDFFSAVTLLSRISTPVTVLGGFMRVAIGNASSLQRIDEIVFSDLADMTAEKEDNHKPALERMHRGLATHALSFQYDTSSDHWNLIDVHASFPMGHYVCIVGPSGCGKSTLLGQLMQFYEPTDGAITLDDVDIKTHSKKSYMAQVAVVFQDGGILNGTILENIQFGNVGATKEECMQAAELAECAAFISGLKDGYDTVVGQHATCNLSGGQAQRICLARALVRKPAVLMLDEATSALDTETEAAIIDTLRKLAKSQPMSIISVTHRLSTTRNADAILVMDAGRLVDQGTYNELLARPGGLFAELVNTTKEKEAAPETRQSFSYGNEYVEDLSNVLDTHRALQEFTQQLRTRADSERSAGWRRKDSAAADARKMTGDADNYIVL</sequence>
<dbReference type="Gene3D" id="1.20.1560.10">
    <property type="entry name" value="ABC transporter type 1, transmembrane domain"/>
    <property type="match status" value="1"/>
</dbReference>
<evidence type="ECO:0000259" key="11">
    <source>
        <dbReference type="PROSITE" id="PS50929"/>
    </source>
</evidence>
<dbReference type="InterPro" id="IPR027417">
    <property type="entry name" value="P-loop_NTPase"/>
</dbReference>
<evidence type="ECO:0000256" key="2">
    <source>
        <dbReference type="ARBA" id="ARBA00022448"/>
    </source>
</evidence>
<dbReference type="SUPFAM" id="SSF90123">
    <property type="entry name" value="ABC transporter transmembrane region"/>
    <property type="match status" value="1"/>
</dbReference>
<dbReference type="InterPro" id="IPR017871">
    <property type="entry name" value="ABC_transporter-like_CS"/>
</dbReference>
<dbReference type="Gene3D" id="1.20.120.350">
    <property type="entry name" value="Voltage-gated potassium channels. Chain C"/>
    <property type="match status" value="1"/>
</dbReference>
<comment type="subcellular location">
    <subcellularLocation>
        <location evidence="1">Membrane</location>
        <topology evidence="1">Multi-pass membrane protein</topology>
    </subcellularLocation>
</comment>
<evidence type="ECO:0000256" key="6">
    <source>
        <dbReference type="ARBA" id="ARBA00022989"/>
    </source>
</evidence>
<feature type="transmembrane region" description="Helical" evidence="9">
    <location>
        <begin position="310"/>
        <end position="333"/>
    </location>
</feature>
<feature type="transmembrane region" description="Helical" evidence="9">
    <location>
        <begin position="568"/>
        <end position="588"/>
    </location>
</feature>
<accession>A0A1V9Z5A2</accession>
<feature type="transmembrane region" description="Helical" evidence="9">
    <location>
        <begin position="90"/>
        <end position="111"/>
    </location>
</feature>
<dbReference type="CDD" id="cd07346">
    <property type="entry name" value="ABC_6TM_exporters"/>
    <property type="match status" value="1"/>
</dbReference>
<name>A0A1V9Z5A2_ACHHY</name>
<evidence type="ECO:0000256" key="7">
    <source>
        <dbReference type="ARBA" id="ARBA00023136"/>
    </source>
</evidence>
<feature type="transmembrane region" description="Helical" evidence="9">
    <location>
        <begin position="461"/>
        <end position="483"/>
    </location>
</feature>
<feature type="transmembrane region" description="Helical" evidence="9">
    <location>
        <begin position="175"/>
        <end position="191"/>
    </location>
</feature>
<dbReference type="STRING" id="1202772.A0A1V9Z5A2"/>
<proteinExistence type="predicted"/>
<dbReference type="GO" id="GO:0005737">
    <property type="term" value="C:cytoplasm"/>
    <property type="evidence" value="ECO:0007669"/>
    <property type="project" value="UniProtKB-ARBA"/>
</dbReference>
<organism evidence="12 13">
    <name type="scientific">Achlya hypogyna</name>
    <name type="common">Oomycete</name>
    <name type="synonym">Protoachlya hypogyna</name>
    <dbReference type="NCBI Taxonomy" id="1202772"/>
    <lineage>
        <taxon>Eukaryota</taxon>
        <taxon>Sar</taxon>
        <taxon>Stramenopiles</taxon>
        <taxon>Oomycota</taxon>
        <taxon>Saprolegniomycetes</taxon>
        <taxon>Saprolegniales</taxon>
        <taxon>Achlyaceae</taxon>
        <taxon>Achlya</taxon>
    </lineage>
</organism>
<evidence type="ECO:0000256" key="5">
    <source>
        <dbReference type="ARBA" id="ARBA00022840"/>
    </source>
</evidence>
<dbReference type="PROSITE" id="PS00211">
    <property type="entry name" value="ABC_TRANSPORTER_1"/>
    <property type="match status" value="1"/>
</dbReference>
<dbReference type="InterPro" id="IPR027359">
    <property type="entry name" value="Volt_channel_dom_sf"/>
</dbReference>
<evidence type="ECO:0000256" key="4">
    <source>
        <dbReference type="ARBA" id="ARBA00022741"/>
    </source>
</evidence>
<feature type="transmembrane region" description="Helical" evidence="9">
    <location>
        <begin position="123"/>
        <end position="142"/>
    </location>
</feature>
<dbReference type="AlphaFoldDB" id="A0A1V9Z5A2"/>
<reference evidence="12 13" key="1">
    <citation type="journal article" date="2014" name="Genome Biol. Evol.">
        <title>The secreted proteins of Achlya hypogyna and Thraustotheca clavata identify the ancestral oomycete secretome and reveal gene acquisitions by horizontal gene transfer.</title>
        <authorList>
            <person name="Misner I."/>
            <person name="Blouin N."/>
            <person name="Leonard G."/>
            <person name="Richards T.A."/>
            <person name="Lane C.E."/>
        </authorList>
    </citation>
    <scope>NUCLEOTIDE SEQUENCE [LARGE SCALE GENOMIC DNA]</scope>
    <source>
        <strain evidence="12 13">ATCC 48635</strain>
    </source>
</reference>
<evidence type="ECO:0000313" key="12">
    <source>
        <dbReference type="EMBL" id="OQR93010.1"/>
    </source>
</evidence>
<keyword evidence="13" id="KW-1185">Reference proteome</keyword>
<dbReference type="PANTHER" id="PTHR24221:SF620">
    <property type="entry name" value="ABC TRANSMEMBRANE TYPE-1 DOMAIN-CONTAINING PROTEIN"/>
    <property type="match status" value="1"/>
</dbReference>
<keyword evidence="2" id="KW-0813">Transport</keyword>
<feature type="transmembrane region" description="Helical" evidence="9">
    <location>
        <begin position="58"/>
        <end position="78"/>
    </location>
</feature>
<evidence type="ECO:0000259" key="10">
    <source>
        <dbReference type="PROSITE" id="PS50893"/>
    </source>
</evidence>
<dbReference type="Pfam" id="PF00664">
    <property type="entry name" value="ABC_membrane"/>
    <property type="match status" value="1"/>
</dbReference>
<evidence type="ECO:0000256" key="8">
    <source>
        <dbReference type="SAM" id="MobiDB-lite"/>
    </source>
</evidence>
<dbReference type="GO" id="GO:0016887">
    <property type="term" value="F:ATP hydrolysis activity"/>
    <property type="evidence" value="ECO:0007669"/>
    <property type="project" value="InterPro"/>
</dbReference>
<feature type="region of interest" description="Disordered" evidence="8">
    <location>
        <begin position="1"/>
        <end position="37"/>
    </location>
</feature>
<dbReference type="PANTHER" id="PTHR24221">
    <property type="entry name" value="ATP-BINDING CASSETTE SUB-FAMILY B"/>
    <property type="match status" value="1"/>
</dbReference>
<dbReference type="PROSITE" id="PS50929">
    <property type="entry name" value="ABC_TM1F"/>
    <property type="match status" value="1"/>
</dbReference>
<feature type="transmembrane region" description="Helical" evidence="9">
    <location>
        <begin position="489"/>
        <end position="506"/>
    </location>
</feature>
<dbReference type="InterPro" id="IPR003593">
    <property type="entry name" value="AAA+_ATPase"/>
</dbReference>
<dbReference type="InterPro" id="IPR003439">
    <property type="entry name" value="ABC_transporter-like_ATP-bd"/>
</dbReference>
<evidence type="ECO:0000256" key="9">
    <source>
        <dbReference type="SAM" id="Phobius"/>
    </source>
</evidence>
<dbReference type="SUPFAM" id="SSF52540">
    <property type="entry name" value="P-loop containing nucleoside triphosphate hydrolases"/>
    <property type="match status" value="1"/>
</dbReference>
<keyword evidence="3 9" id="KW-0812">Transmembrane</keyword>
<feature type="domain" description="ABC transmembrane type-1" evidence="11">
    <location>
        <begin position="316"/>
        <end position="632"/>
    </location>
</feature>
<feature type="transmembrane region" description="Helical" evidence="9">
    <location>
        <begin position="390"/>
        <end position="409"/>
    </location>
</feature>